<gene>
    <name evidence="4" type="ORF">TrLO_g8422</name>
</gene>
<organism evidence="4 5">
    <name type="scientific">Triparma laevis f. longispina</name>
    <dbReference type="NCBI Taxonomy" id="1714387"/>
    <lineage>
        <taxon>Eukaryota</taxon>
        <taxon>Sar</taxon>
        <taxon>Stramenopiles</taxon>
        <taxon>Ochrophyta</taxon>
        <taxon>Bolidophyceae</taxon>
        <taxon>Parmales</taxon>
        <taxon>Triparmaceae</taxon>
        <taxon>Triparma</taxon>
    </lineage>
</organism>
<evidence type="ECO:0000313" key="5">
    <source>
        <dbReference type="Proteomes" id="UP001165122"/>
    </source>
</evidence>
<evidence type="ECO:0000256" key="1">
    <source>
        <dbReference type="ARBA" id="ARBA00022801"/>
    </source>
</evidence>
<dbReference type="EMBL" id="BRXW01000606">
    <property type="protein sequence ID" value="GMH69343.1"/>
    <property type="molecule type" value="Genomic_DNA"/>
</dbReference>
<feature type="signal peptide" evidence="2">
    <location>
        <begin position="1"/>
        <end position="18"/>
    </location>
</feature>
<comment type="caution">
    <text evidence="4">The sequence shown here is derived from an EMBL/GenBank/DDBJ whole genome shotgun (WGS) entry which is preliminary data.</text>
</comment>
<protein>
    <recommendedName>
        <fullName evidence="3">Nudix hydrolase domain-containing protein</fullName>
    </recommendedName>
</protein>
<feature type="domain" description="Nudix hydrolase" evidence="3">
    <location>
        <begin position="118"/>
        <end position="253"/>
    </location>
</feature>
<keyword evidence="2" id="KW-0732">Signal</keyword>
<dbReference type="Pfam" id="PF00293">
    <property type="entry name" value="NUDIX"/>
    <property type="match status" value="1"/>
</dbReference>
<name>A0A9W7EAV4_9STRA</name>
<dbReference type="PROSITE" id="PS00893">
    <property type="entry name" value="NUDIX_BOX"/>
    <property type="match status" value="1"/>
</dbReference>
<evidence type="ECO:0000313" key="4">
    <source>
        <dbReference type="EMBL" id="GMH69343.1"/>
    </source>
</evidence>
<dbReference type="Gene3D" id="3.90.79.10">
    <property type="entry name" value="Nucleoside Triphosphate Pyrophosphohydrolase"/>
    <property type="match status" value="1"/>
</dbReference>
<dbReference type="Proteomes" id="UP001165122">
    <property type="component" value="Unassembled WGS sequence"/>
</dbReference>
<dbReference type="InterPro" id="IPR015797">
    <property type="entry name" value="NUDIX_hydrolase-like_dom_sf"/>
</dbReference>
<dbReference type="PROSITE" id="PS51462">
    <property type="entry name" value="NUDIX"/>
    <property type="match status" value="1"/>
</dbReference>
<feature type="chain" id="PRO_5040941099" description="Nudix hydrolase domain-containing protein" evidence="2">
    <location>
        <begin position="19"/>
        <end position="284"/>
    </location>
</feature>
<dbReference type="InterPro" id="IPR000086">
    <property type="entry name" value="NUDIX_hydrolase_dom"/>
</dbReference>
<keyword evidence="5" id="KW-1185">Reference proteome</keyword>
<dbReference type="GO" id="GO:0016787">
    <property type="term" value="F:hydrolase activity"/>
    <property type="evidence" value="ECO:0007669"/>
    <property type="project" value="UniProtKB-KW"/>
</dbReference>
<evidence type="ECO:0000256" key="2">
    <source>
        <dbReference type="SAM" id="SignalP"/>
    </source>
</evidence>
<reference evidence="5" key="1">
    <citation type="journal article" date="2023" name="Commun. Biol.">
        <title>Genome analysis of Parmales, the sister group of diatoms, reveals the evolutionary specialization of diatoms from phago-mixotrophs to photoautotrophs.</title>
        <authorList>
            <person name="Ban H."/>
            <person name="Sato S."/>
            <person name="Yoshikawa S."/>
            <person name="Yamada K."/>
            <person name="Nakamura Y."/>
            <person name="Ichinomiya M."/>
            <person name="Sato N."/>
            <person name="Blanc-Mathieu R."/>
            <person name="Endo H."/>
            <person name="Kuwata A."/>
            <person name="Ogata H."/>
        </authorList>
    </citation>
    <scope>NUCLEOTIDE SEQUENCE [LARGE SCALE GENOMIC DNA]</scope>
    <source>
        <strain evidence="5">NIES 3700</strain>
    </source>
</reference>
<keyword evidence="1" id="KW-0378">Hydrolase</keyword>
<dbReference type="OrthoDB" id="510307at2759"/>
<dbReference type="AlphaFoldDB" id="A0A9W7EAV4"/>
<proteinExistence type="predicted"/>
<dbReference type="SUPFAM" id="SSF55811">
    <property type="entry name" value="Nudix"/>
    <property type="match status" value="1"/>
</dbReference>
<dbReference type="InterPro" id="IPR020084">
    <property type="entry name" value="NUDIX_hydrolase_CS"/>
</dbReference>
<evidence type="ECO:0000259" key="3">
    <source>
        <dbReference type="PROSITE" id="PS51462"/>
    </source>
</evidence>
<accession>A0A9W7EAV4</accession>
<sequence length="284" mass="31654">MLELLLFAIVLNPNLISGLTTPTPMSSGITLISDYACRISPETKFEVRRLNPSLPNLHALDLNNFLTLTPTSDFDSTLASILNYEPSDADAEELVDWVDSQSNKVKTLPRSMIHKYNALHSGAGILPVKFEHIYCHQRSANKRIFPSMLDMFVGGVSESGEPSRTTALREMAEELNLQAPSPTSLSPKLFTTTITTSYNRCIVDCYKYDIDPSEAEDIVLQESEVQWGGFIKSSFIKTAITSPPSDPTIIQKLKDLNVPTPINEWVPDGLLVWEAWTSFENNNK</sequence>